<evidence type="ECO:0000259" key="14">
    <source>
        <dbReference type="Pfam" id="PF08263"/>
    </source>
</evidence>
<dbReference type="Pfam" id="PF13855">
    <property type="entry name" value="LRR_8"/>
    <property type="match status" value="2"/>
</dbReference>
<evidence type="ECO:0000256" key="2">
    <source>
        <dbReference type="ARBA" id="ARBA00009592"/>
    </source>
</evidence>
<evidence type="ECO:0000256" key="9">
    <source>
        <dbReference type="ARBA" id="ARBA00023136"/>
    </source>
</evidence>
<evidence type="ECO:0000313" key="16">
    <source>
        <dbReference type="Proteomes" id="UP000321393"/>
    </source>
</evidence>
<keyword evidence="5 12" id="KW-0812">Transmembrane</keyword>
<evidence type="ECO:0000256" key="4">
    <source>
        <dbReference type="ARBA" id="ARBA00022614"/>
    </source>
</evidence>
<dbReference type="GO" id="GO:0009791">
    <property type="term" value="P:post-embryonic development"/>
    <property type="evidence" value="ECO:0007669"/>
    <property type="project" value="UniProtKB-ARBA"/>
</dbReference>
<comment type="similarity">
    <text evidence="2">Belongs to the RLP family.</text>
</comment>
<dbReference type="STRING" id="1194695.A0A5A7T912"/>
<dbReference type="EMBL" id="SSTE01018075">
    <property type="protein sequence ID" value="KAA0039944.1"/>
    <property type="molecule type" value="Genomic_DNA"/>
</dbReference>
<dbReference type="OrthoDB" id="442066at2759"/>
<evidence type="ECO:0000256" key="7">
    <source>
        <dbReference type="ARBA" id="ARBA00022737"/>
    </source>
</evidence>
<evidence type="ECO:0000256" key="10">
    <source>
        <dbReference type="ARBA" id="ARBA00023170"/>
    </source>
</evidence>
<keyword evidence="6 13" id="KW-0732">Signal</keyword>
<gene>
    <name evidence="15" type="ORF">E6C27_scaffold122G002240</name>
</gene>
<dbReference type="InterPro" id="IPR046956">
    <property type="entry name" value="RLP23-like"/>
</dbReference>
<feature type="domain" description="Leucine-rich repeat-containing N-terminal plant-type" evidence="14">
    <location>
        <begin position="38"/>
        <end position="57"/>
    </location>
</feature>
<dbReference type="SUPFAM" id="SSF52058">
    <property type="entry name" value="L domain-like"/>
    <property type="match status" value="3"/>
</dbReference>
<dbReference type="GO" id="GO:0005886">
    <property type="term" value="C:plasma membrane"/>
    <property type="evidence" value="ECO:0007669"/>
    <property type="project" value="UniProtKB-SubCell"/>
</dbReference>
<dbReference type="Pfam" id="PF00560">
    <property type="entry name" value="LRR_1"/>
    <property type="match status" value="8"/>
</dbReference>
<keyword evidence="9 12" id="KW-0472">Membrane</keyword>
<keyword evidence="11" id="KW-0325">Glycoprotein</keyword>
<comment type="caution">
    <text evidence="15">The sequence shown here is derived from an EMBL/GenBank/DDBJ whole genome shotgun (WGS) entry which is preliminary data.</text>
</comment>
<dbReference type="InterPro" id="IPR003591">
    <property type="entry name" value="Leu-rich_rpt_typical-subtyp"/>
</dbReference>
<evidence type="ECO:0000256" key="3">
    <source>
        <dbReference type="ARBA" id="ARBA00022475"/>
    </source>
</evidence>
<dbReference type="FunFam" id="3.80.10.10:FF:000233">
    <property type="entry name" value="Leucine-rich repeat receptor-like protein kinase TDR"/>
    <property type="match status" value="1"/>
</dbReference>
<feature type="transmembrane region" description="Helical" evidence="12">
    <location>
        <begin position="984"/>
        <end position="1008"/>
    </location>
</feature>
<feature type="signal peptide" evidence="13">
    <location>
        <begin position="1"/>
        <end position="22"/>
    </location>
</feature>
<protein>
    <submittedName>
        <fullName evidence="15">Receptor like protein 30-like</fullName>
    </submittedName>
</protein>
<organism evidence="15 16">
    <name type="scientific">Cucumis melo var. makuwa</name>
    <name type="common">Oriental melon</name>
    <dbReference type="NCBI Taxonomy" id="1194695"/>
    <lineage>
        <taxon>Eukaryota</taxon>
        <taxon>Viridiplantae</taxon>
        <taxon>Streptophyta</taxon>
        <taxon>Embryophyta</taxon>
        <taxon>Tracheophyta</taxon>
        <taxon>Spermatophyta</taxon>
        <taxon>Magnoliopsida</taxon>
        <taxon>eudicotyledons</taxon>
        <taxon>Gunneridae</taxon>
        <taxon>Pentapetalae</taxon>
        <taxon>rosids</taxon>
        <taxon>fabids</taxon>
        <taxon>Cucurbitales</taxon>
        <taxon>Cucurbitaceae</taxon>
        <taxon>Benincaseae</taxon>
        <taxon>Cucumis</taxon>
    </lineage>
</organism>
<comment type="subcellular location">
    <subcellularLocation>
        <location evidence="1">Cell membrane</location>
        <topology evidence="1">Single-pass type I membrane protein</topology>
    </subcellularLocation>
</comment>
<accession>A0A5A7T912</accession>
<evidence type="ECO:0000256" key="13">
    <source>
        <dbReference type="SAM" id="SignalP"/>
    </source>
</evidence>
<keyword evidence="10 15" id="KW-0675">Receptor</keyword>
<dbReference type="InterPro" id="IPR032675">
    <property type="entry name" value="LRR_dom_sf"/>
</dbReference>
<dbReference type="AlphaFoldDB" id="A0A5A7T912"/>
<name>A0A5A7T912_CUCMM</name>
<evidence type="ECO:0000256" key="8">
    <source>
        <dbReference type="ARBA" id="ARBA00022989"/>
    </source>
</evidence>
<dbReference type="PANTHER" id="PTHR48061">
    <property type="entry name" value="LEUCINE-RICH REPEAT RECEPTOR PROTEIN KINASE EMS1-LIKE-RELATED"/>
    <property type="match status" value="1"/>
</dbReference>
<dbReference type="SMART" id="SM00369">
    <property type="entry name" value="LRR_TYP"/>
    <property type="match status" value="8"/>
</dbReference>
<dbReference type="InterPro" id="IPR001611">
    <property type="entry name" value="Leu-rich_rpt"/>
</dbReference>
<feature type="chain" id="PRO_5022720037" evidence="13">
    <location>
        <begin position="23"/>
        <end position="1042"/>
    </location>
</feature>
<keyword evidence="4" id="KW-0433">Leucine-rich repeat</keyword>
<keyword evidence="7" id="KW-0677">Repeat</keyword>
<dbReference type="PRINTS" id="PR00019">
    <property type="entry name" value="LEURICHRPT"/>
</dbReference>
<evidence type="ECO:0000256" key="12">
    <source>
        <dbReference type="SAM" id="Phobius"/>
    </source>
</evidence>
<dbReference type="FunFam" id="3.80.10.10:FF:000213">
    <property type="entry name" value="Tyrosine-sulfated glycopeptide receptor 1"/>
    <property type="match status" value="1"/>
</dbReference>
<dbReference type="PANTHER" id="PTHR48061:SF50">
    <property type="entry name" value="LEUCINE-RICH REPEAT-CONTAINING N-TERMINAL PLANT-TYPE DOMAIN-CONTAINING PROTEIN"/>
    <property type="match status" value="1"/>
</dbReference>
<dbReference type="Pfam" id="PF08263">
    <property type="entry name" value="LRRNT_2"/>
    <property type="match status" value="2"/>
</dbReference>
<evidence type="ECO:0000256" key="11">
    <source>
        <dbReference type="ARBA" id="ARBA00023180"/>
    </source>
</evidence>
<dbReference type="InterPro" id="IPR013210">
    <property type="entry name" value="LRR_N_plant-typ"/>
</dbReference>
<sequence>MAVVMMCYFFFLFLFLSNISLALVSQPHHHHHHHVCDPKQSLALLQFKNAFFQPTPPYPLYSECVHDFLEDDTVYESTPNYRMSKWNESTDCCLWDGVECDDKGQGHVVGLHLGCSLLQGPLHPNSTLFTLSHLQTLNLSYNEFLGSPISPQFGIMLTKLRVLDLSYSSFQGQVPMQISYLSNLVSLNLSDYQNIAHPNFISFSNVVMKQLVHNLTNLRDLQLASTDLSHITPNYFINFSLSLQSLHLSSSYLSGNFPNHIFSLPNLHLLNLQDNLELNGHLPMSNWSKSLQILDLHRTSFSGGIPNSISEAKVLSYLDLSGCNFNGEISDFETHSNPLITGIIPSWIYSLPNLKYLYLSDNDFSGFMRDFRSNSLEVLYLNYNNLQGEISESIYRQLNLKYLGLESNNMSGVLDLDMLSRIPSLSVLQISNNSQLSIFSTNVSSSNITHVDMASLNNLGKIPYFLRNQKNLEILYLSNNQIVGKIPQWFSELSDLYFLDLSHNFLSSGIELLLTMPKLETVLDSNLFNNLPVPMLLPSTMTVFSVSNNNISGSVHPSICQASNLSFLDLSNNSLSGELPSCLSNMTDLKTLDLSDNSLSGELPSCLSNMTNLHTLILKSNNFSGVIPIPPSIMYYIASENQFVGKIPHSICLALDLDILSLSNNRMSGGTIPSCLTNITFLSVLDLKGNNFIGTIPKLFPTGCQLTSLDLNDNQIEGELPHSLLNCKKLEVLDLGNNNITGYFPHWLKAALNLQVLILRSNGFYGHINNSFTKDSFSNLQIIDLSHNYFSGPLPSKFFNNMRAIQKVENQKSNSFVEDVFYRNSIVISLKGLEQNLGRNLFIWKTIDLSSNDFNGEIPKEIETLRSLVGLNLSHNKLRGGIPTSLGNLSNLEWLDLSSNELFGSIPPQLVSLTFLSCLNLSQNQLSGPIPKGKQFDTFENSSYFGNIGLCGSPLPKCDADQSDHKSQLLQKEEEEDDSSEKGIWVKAVFTGYGCGIVFGIFIGYVVFKCGRPMWIVAKVEGKRAQKIQTSRKNNKPRRRNE</sequence>
<dbReference type="Gene3D" id="3.80.10.10">
    <property type="entry name" value="Ribonuclease Inhibitor"/>
    <property type="match status" value="3"/>
</dbReference>
<evidence type="ECO:0000256" key="5">
    <source>
        <dbReference type="ARBA" id="ARBA00022692"/>
    </source>
</evidence>
<evidence type="ECO:0000256" key="1">
    <source>
        <dbReference type="ARBA" id="ARBA00004251"/>
    </source>
</evidence>
<keyword evidence="8 12" id="KW-1133">Transmembrane helix</keyword>
<reference evidence="15 16" key="1">
    <citation type="submission" date="2019-08" db="EMBL/GenBank/DDBJ databases">
        <title>Draft genome sequences of two oriental melons (Cucumis melo L. var makuwa).</title>
        <authorList>
            <person name="Kwon S.-Y."/>
        </authorList>
    </citation>
    <scope>NUCLEOTIDE SEQUENCE [LARGE SCALE GENOMIC DNA]</scope>
    <source>
        <strain evidence="16">cv. SW 3</strain>
        <tissue evidence="15">Leaf</tissue>
    </source>
</reference>
<keyword evidence="3" id="KW-1003">Cell membrane</keyword>
<feature type="domain" description="Leucine-rich repeat-containing N-terminal plant-type" evidence="14">
    <location>
        <begin position="79"/>
        <end position="101"/>
    </location>
</feature>
<dbReference type="Proteomes" id="UP000321393">
    <property type="component" value="Unassembled WGS sequence"/>
</dbReference>
<evidence type="ECO:0000256" key="6">
    <source>
        <dbReference type="ARBA" id="ARBA00022729"/>
    </source>
</evidence>
<evidence type="ECO:0000313" key="15">
    <source>
        <dbReference type="EMBL" id="KAA0039944.1"/>
    </source>
</evidence>
<proteinExistence type="inferred from homology"/>